<evidence type="ECO:0000256" key="5">
    <source>
        <dbReference type="ARBA" id="ARBA00023141"/>
    </source>
</evidence>
<dbReference type="Gene3D" id="3.40.50.720">
    <property type="entry name" value="NAD(P)-binding Rossmann-like Domain"/>
    <property type="match status" value="1"/>
</dbReference>
<feature type="domain" description="Shikimate dehydrogenase substrate binding N-terminal" evidence="6">
    <location>
        <begin position="16"/>
        <end position="98"/>
    </location>
</feature>
<proteinExistence type="inferred from homology"/>
<dbReference type="FunFam" id="3.40.50.720:FF:000086">
    <property type="entry name" value="Quinate/shikimate dehydrogenase"/>
    <property type="match status" value="1"/>
</dbReference>
<dbReference type="InterPro" id="IPR041121">
    <property type="entry name" value="SDH_C"/>
</dbReference>
<dbReference type="InterPro" id="IPR013708">
    <property type="entry name" value="Shikimate_DH-bd_N"/>
</dbReference>
<keyword evidence="5" id="KW-0057">Aromatic amino acid biosynthesis</keyword>
<organism evidence="8">
    <name type="scientific">marine sediment metagenome</name>
    <dbReference type="NCBI Taxonomy" id="412755"/>
    <lineage>
        <taxon>unclassified sequences</taxon>
        <taxon>metagenomes</taxon>
        <taxon>ecological metagenomes</taxon>
    </lineage>
</organism>
<evidence type="ECO:0000256" key="1">
    <source>
        <dbReference type="ARBA" id="ARBA00012962"/>
    </source>
</evidence>
<dbReference type="PANTHER" id="PTHR21089">
    <property type="entry name" value="SHIKIMATE DEHYDROGENASE"/>
    <property type="match status" value="1"/>
</dbReference>
<dbReference type="CDD" id="cd01065">
    <property type="entry name" value="NAD_bind_Shikimate_DH"/>
    <property type="match status" value="1"/>
</dbReference>
<dbReference type="GO" id="GO:0008652">
    <property type="term" value="P:amino acid biosynthetic process"/>
    <property type="evidence" value="ECO:0007669"/>
    <property type="project" value="UniProtKB-KW"/>
</dbReference>
<evidence type="ECO:0000256" key="3">
    <source>
        <dbReference type="ARBA" id="ARBA00022857"/>
    </source>
</evidence>
<dbReference type="AlphaFoldDB" id="A0A0F9FGU6"/>
<name>A0A0F9FGU6_9ZZZZ</name>
<reference evidence="8" key="1">
    <citation type="journal article" date="2015" name="Nature">
        <title>Complex archaea that bridge the gap between prokaryotes and eukaryotes.</title>
        <authorList>
            <person name="Spang A."/>
            <person name="Saw J.H."/>
            <person name="Jorgensen S.L."/>
            <person name="Zaremba-Niedzwiedzka K."/>
            <person name="Martijn J."/>
            <person name="Lind A.E."/>
            <person name="van Eijk R."/>
            <person name="Schleper C."/>
            <person name="Guy L."/>
            <person name="Ettema T.J."/>
        </authorList>
    </citation>
    <scope>NUCLEOTIDE SEQUENCE</scope>
</reference>
<dbReference type="EC" id="1.1.1.25" evidence="1"/>
<dbReference type="GO" id="GO:0009073">
    <property type="term" value="P:aromatic amino acid family biosynthetic process"/>
    <property type="evidence" value="ECO:0007669"/>
    <property type="project" value="UniProtKB-KW"/>
</dbReference>
<sequence>MNNQFIITGKTHTLCLIGHPVSHSFSPIMHNAQIKESGLNYVYIAYDVHPDNLEKAVSGFKALGIEGINVTIPHKENIMQYIDEIDPIAKKIGSINTIKNEDGFLRARNTDAVGAKKALLDVGCSISGKKILMLGAGGVARALCFVLAEEAEQIVLTDLIEEKVVNLAKEVKKKMGVDIKGKISNDLMIKEEIKNTDILINATPIGMYPKIDKSPFSKEFLHRNLFVFDVVYNPLETKLMKDAAEIGCNILGGLDMLIKQGALAFEWWTSKKPNVNLMKNKIIEFLGIK</sequence>
<dbReference type="PANTHER" id="PTHR21089:SF1">
    <property type="entry name" value="BIFUNCTIONAL 3-DEHYDROQUINATE DEHYDRATASE_SHIKIMATE DEHYDROGENASE, CHLOROPLASTIC"/>
    <property type="match status" value="1"/>
</dbReference>
<evidence type="ECO:0000259" key="7">
    <source>
        <dbReference type="Pfam" id="PF18317"/>
    </source>
</evidence>
<accession>A0A0F9FGU6</accession>
<keyword evidence="2" id="KW-0028">Amino-acid biosynthesis</keyword>
<dbReference type="InterPro" id="IPR046346">
    <property type="entry name" value="Aminoacid_DH-like_N_sf"/>
</dbReference>
<dbReference type="EMBL" id="LAZR01032644">
    <property type="protein sequence ID" value="KKL50317.1"/>
    <property type="molecule type" value="Genomic_DNA"/>
</dbReference>
<dbReference type="SUPFAM" id="SSF51735">
    <property type="entry name" value="NAD(P)-binding Rossmann-fold domains"/>
    <property type="match status" value="1"/>
</dbReference>
<evidence type="ECO:0000256" key="4">
    <source>
        <dbReference type="ARBA" id="ARBA00023002"/>
    </source>
</evidence>
<evidence type="ECO:0000313" key="8">
    <source>
        <dbReference type="EMBL" id="KKL50317.1"/>
    </source>
</evidence>
<evidence type="ECO:0000256" key="2">
    <source>
        <dbReference type="ARBA" id="ARBA00022605"/>
    </source>
</evidence>
<dbReference type="Pfam" id="PF08501">
    <property type="entry name" value="Shikimate_dh_N"/>
    <property type="match status" value="1"/>
</dbReference>
<dbReference type="GO" id="GO:0019632">
    <property type="term" value="P:shikimate metabolic process"/>
    <property type="evidence" value="ECO:0007669"/>
    <property type="project" value="InterPro"/>
</dbReference>
<dbReference type="InterPro" id="IPR036291">
    <property type="entry name" value="NAD(P)-bd_dom_sf"/>
</dbReference>
<dbReference type="NCBIfam" id="TIGR00507">
    <property type="entry name" value="aroE"/>
    <property type="match status" value="1"/>
</dbReference>
<gene>
    <name evidence="8" type="ORF">LCGC14_2306690</name>
</gene>
<dbReference type="Gene3D" id="3.40.50.10860">
    <property type="entry name" value="Leucine Dehydrogenase, chain A, domain 1"/>
    <property type="match status" value="1"/>
</dbReference>
<comment type="caution">
    <text evidence="8">The sequence shown here is derived from an EMBL/GenBank/DDBJ whole genome shotgun (WGS) entry which is preliminary data.</text>
</comment>
<dbReference type="HAMAP" id="MF_00222">
    <property type="entry name" value="Shikimate_DH_AroE"/>
    <property type="match status" value="1"/>
</dbReference>
<dbReference type="NCBIfam" id="NF001319">
    <property type="entry name" value="PRK00258.3-3"/>
    <property type="match status" value="1"/>
</dbReference>
<dbReference type="SUPFAM" id="SSF53223">
    <property type="entry name" value="Aminoacid dehydrogenase-like, N-terminal domain"/>
    <property type="match status" value="1"/>
</dbReference>
<feature type="domain" description="SDH C-terminal" evidence="7">
    <location>
        <begin position="253"/>
        <end position="280"/>
    </location>
</feature>
<dbReference type="Pfam" id="PF18317">
    <property type="entry name" value="SDH_C"/>
    <property type="match status" value="1"/>
</dbReference>
<protein>
    <recommendedName>
        <fullName evidence="1">shikimate dehydrogenase (NADP(+))</fullName>
        <ecNumber evidence="1">1.1.1.25</ecNumber>
    </recommendedName>
</protein>
<dbReference type="GO" id="GO:0009423">
    <property type="term" value="P:chorismate biosynthetic process"/>
    <property type="evidence" value="ECO:0007669"/>
    <property type="project" value="TreeGrafter"/>
</dbReference>
<dbReference type="InterPro" id="IPR022893">
    <property type="entry name" value="Shikimate_DH_fam"/>
</dbReference>
<evidence type="ECO:0000259" key="6">
    <source>
        <dbReference type="Pfam" id="PF08501"/>
    </source>
</evidence>
<dbReference type="GO" id="GO:0004764">
    <property type="term" value="F:shikimate 3-dehydrogenase (NADP+) activity"/>
    <property type="evidence" value="ECO:0007669"/>
    <property type="project" value="UniProtKB-EC"/>
</dbReference>
<dbReference type="InterPro" id="IPR011342">
    <property type="entry name" value="Shikimate_DH"/>
</dbReference>
<dbReference type="GO" id="GO:0050661">
    <property type="term" value="F:NADP binding"/>
    <property type="evidence" value="ECO:0007669"/>
    <property type="project" value="InterPro"/>
</dbReference>
<keyword evidence="4" id="KW-0560">Oxidoreductase</keyword>
<keyword evidence="3" id="KW-0521">NADP</keyword>